<name>A0A8I3ADT2_9AGAM</name>
<dbReference type="PANTHER" id="PTHR35859:SF1">
    <property type="entry name" value="NONSELECTIVE CATION CHANNEL PROTEIN"/>
    <property type="match status" value="1"/>
</dbReference>
<dbReference type="AlphaFoldDB" id="A0A8I3ADT2"/>
<reference evidence="5" key="1">
    <citation type="submission" date="2021-03" db="EMBL/GenBank/DDBJ databases">
        <title>Evolutionary innovations through gain and loss of genes in the ectomycorrhizal Boletales.</title>
        <authorList>
            <person name="Wu G."/>
            <person name="Miyauchi S."/>
            <person name="Morin E."/>
            <person name="Yang Z.-L."/>
            <person name="Xu J."/>
            <person name="Martin F.M."/>
        </authorList>
    </citation>
    <scope>NUCLEOTIDE SEQUENCE</scope>
    <source>
        <strain evidence="5">BR01</strain>
    </source>
</reference>
<feature type="transmembrane region" description="Helical" evidence="2">
    <location>
        <begin position="480"/>
        <end position="497"/>
    </location>
</feature>
<evidence type="ECO:0000259" key="3">
    <source>
        <dbReference type="Pfam" id="PF23190"/>
    </source>
</evidence>
<feature type="compositionally biased region" description="Basic and acidic residues" evidence="1">
    <location>
        <begin position="623"/>
        <end position="633"/>
    </location>
</feature>
<evidence type="ECO:0000256" key="1">
    <source>
        <dbReference type="SAM" id="MobiDB-lite"/>
    </source>
</evidence>
<dbReference type="Proteomes" id="UP000683000">
    <property type="component" value="Unassembled WGS sequence"/>
</dbReference>
<accession>A0A8I3ADT2</accession>
<dbReference type="Pfam" id="PF23317">
    <property type="entry name" value="YVC1_C"/>
    <property type="match status" value="1"/>
</dbReference>
<feature type="region of interest" description="Disordered" evidence="1">
    <location>
        <begin position="585"/>
        <end position="650"/>
    </location>
</feature>
<evidence type="ECO:0000256" key="2">
    <source>
        <dbReference type="SAM" id="Phobius"/>
    </source>
</evidence>
<feature type="transmembrane region" description="Helical" evidence="2">
    <location>
        <begin position="253"/>
        <end position="271"/>
    </location>
</feature>
<keyword evidence="6" id="KW-1185">Reference proteome</keyword>
<dbReference type="EMBL" id="JAGFBS010000001">
    <property type="protein sequence ID" value="KAG6381683.1"/>
    <property type="molecule type" value="Genomic_DNA"/>
</dbReference>
<proteinExistence type="predicted"/>
<keyword evidence="2" id="KW-0812">Transmembrane</keyword>
<organism evidence="5 6">
    <name type="scientific">Boletus reticuloceps</name>
    <dbReference type="NCBI Taxonomy" id="495285"/>
    <lineage>
        <taxon>Eukaryota</taxon>
        <taxon>Fungi</taxon>
        <taxon>Dikarya</taxon>
        <taxon>Basidiomycota</taxon>
        <taxon>Agaricomycotina</taxon>
        <taxon>Agaricomycetes</taxon>
        <taxon>Agaricomycetidae</taxon>
        <taxon>Boletales</taxon>
        <taxon>Boletineae</taxon>
        <taxon>Boletaceae</taxon>
        <taxon>Boletoideae</taxon>
        <taxon>Boletus</taxon>
    </lineage>
</organism>
<dbReference type="InterPro" id="IPR056336">
    <property type="entry name" value="YVC1_C"/>
</dbReference>
<keyword evidence="2" id="KW-0472">Membrane</keyword>
<feature type="domain" description="Calcium channel YVC1-like C-terminal transmembrane" evidence="4">
    <location>
        <begin position="236"/>
        <end position="527"/>
    </location>
</feature>
<feature type="transmembrane region" description="Helical" evidence="2">
    <location>
        <begin position="392"/>
        <end position="409"/>
    </location>
</feature>
<protein>
    <recommendedName>
        <fullName evidence="7">Calcium channel YVC1</fullName>
    </recommendedName>
</protein>
<evidence type="ECO:0000259" key="4">
    <source>
        <dbReference type="Pfam" id="PF23317"/>
    </source>
</evidence>
<evidence type="ECO:0008006" key="7">
    <source>
        <dbReference type="Google" id="ProtNLM"/>
    </source>
</evidence>
<keyword evidence="2" id="KW-1133">Transmembrane helix</keyword>
<feature type="transmembrane region" description="Helical" evidence="2">
    <location>
        <begin position="504"/>
        <end position="523"/>
    </location>
</feature>
<comment type="caution">
    <text evidence="5">The sequence shown here is derived from an EMBL/GenBank/DDBJ whole genome shotgun (WGS) entry which is preliminary data.</text>
</comment>
<feature type="transmembrane region" description="Helical" evidence="2">
    <location>
        <begin position="322"/>
        <end position="343"/>
    </location>
</feature>
<feature type="domain" description="YVC1 N-terminal linker helical" evidence="3">
    <location>
        <begin position="34"/>
        <end position="202"/>
    </location>
</feature>
<dbReference type="PANTHER" id="PTHR35859">
    <property type="entry name" value="NONSELECTIVE CATION CHANNEL PROTEIN"/>
    <property type="match status" value="1"/>
</dbReference>
<evidence type="ECO:0000313" key="5">
    <source>
        <dbReference type="EMBL" id="KAG6381683.1"/>
    </source>
</evidence>
<feature type="transmembrane region" description="Helical" evidence="2">
    <location>
        <begin position="421"/>
        <end position="442"/>
    </location>
</feature>
<dbReference type="Pfam" id="PF23190">
    <property type="entry name" value="LHD_TRPY1"/>
    <property type="match status" value="1"/>
</dbReference>
<gene>
    <name evidence="5" type="ORF">JVT61DRAFT_284</name>
</gene>
<feature type="transmembrane region" description="Helical" evidence="2">
    <location>
        <begin position="355"/>
        <end position="380"/>
    </location>
</feature>
<dbReference type="OrthoDB" id="2373987at2759"/>
<feature type="transmembrane region" description="Helical" evidence="2">
    <location>
        <begin position="292"/>
        <end position="310"/>
    </location>
</feature>
<sequence length="827" mass="93248">MANHTRNQSRHYPLHRSVFILSALIGDPHLCCTDTPLTFEALTAPDLTYTLVRPLEDKYNGIQRAGNKSVVFAFLINRIYFLREQNNLMNGPLFVARATLCELLAIRILRDNGNSLLDLVRTLTTSWPVWSGADTHVLEQARQLRDDDLEDHVGNAIELAIISKSRRFIKSSPCQRVIDAIWIGKCVYQAESSHAILSDRYKRTPIHLYDPHKAPLLDHYRLKVPAIRAVLEFVNFLILFILFVIAIEMNERHRINTAEAAFMLYALGFALERLATMQEHGIKVYFKGTWNGFDLAFVTAYIIYAIFRIYGIVYHERWARDIGIDFLAVIACLLFPRLAFVTLQNNLMVLALRAMIMQFVVLMLIAAFCFCGFLYALWTLSRKGAGYSPSTIAWWMLDLWFGLDAIGFDRAGEFDPVIGPILMITYACLSNTLLLTVLVSILSNTFARINEDAAAEAMFRKAVFTIEGVKADSLFSYQPPVNLVAVCILLPASYVLSPRWFHKVNVFLIRLTNFPILLVIAWYERQAKKTGSLGFYETISSLLEKVTETVPRSLKRMSLFEGLAGPGADIDVVFDLEDEMEQALETEDDPDRIIIESPLSNGLERRRSSHPSTRSLRPAHPPSPKERDPDHHSLHAPPRPPSPLRAGGHHHLLTSAPISLRRRLTPSTHKHDVAQSPLAQVFQPVMLDDFHASEDNVSDSASGGGTSAFLTQPQLSYGPATRRRLASIHSVNKRPSETSLWATKLAGSVRPAIPPLDTREEMLSGLLSGPPDQQEGEQQGIATAEQVEEIMERSGSMTEWMKRMGGIERRQERIEELLVQLQSQLQR</sequence>
<evidence type="ECO:0000313" key="6">
    <source>
        <dbReference type="Proteomes" id="UP000683000"/>
    </source>
</evidence>
<feature type="transmembrane region" description="Helical" evidence="2">
    <location>
        <begin position="229"/>
        <end position="247"/>
    </location>
</feature>
<dbReference type="InterPro" id="IPR056337">
    <property type="entry name" value="LHD_YVC1"/>
</dbReference>
<dbReference type="InterPro" id="IPR052971">
    <property type="entry name" value="TRP_calcium_channel"/>
</dbReference>